<proteinExistence type="predicted"/>
<organism evidence="2 3">
    <name type="scientific">Pseudarthrobacter humi</name>
    <dbReference type="NCBI Taxonomy" id="2952523"/>
    <lineage>
        <taxon>Bacteria</taxon>
        <taxon>Bacillati</taxon>
        <taxon>Actinomycetota</taxon>
        <taxon>Actinomycetes</taxon>
        <taxon>Micrococcales</taxon>
        <taxon>Micrococcaceae</taxon>
        <taxon>Pseudarthrobacter</taxon>
    </lineage>
</organism>
<comment type="caution">
    <text evidence="2">The sequence shown here is derived from an EMBL/GenBank/DDBJ whole genome shotgun (WGS) entry which is preliminary data.</text>
</comment>
<dbReference type="Gene3D" id="2.30.29.80">
    <property type="match status" value="1"/>
</dbReference>
<evidence type="ECO:0000259" key="1">
    <source>
        <dbReference type="Pfam" id="PF07411"/>
    </source>
</evidence>
<feature type="domain" description="DUF1508" evidence="1">
    <location>
        <begin position="44"/>
        <end position="91"/>
    </location>
</feature>
<protein>
    <submittedName>
        <fullName evidence="2">DUF1508 domain-containing protein</fullName>
    </submittedName>
</protein>
<dbReference type="Pfam" id="PF07411">
    <property type="entry name" value="DUF1508"/>
    <property type="match status" value="1"/>
</dbReference>
<evidence type="ECO:0000313" key="2">
    <source>
        <dbReference type="EMBL" id="MCP8998499.1"/>
    </source>
</evidence>
<gene>
    <name evidence="2" type="ORF">NFC73_01935</name>
</gene>
<dbReference type="RefSeq" id="WP_254747529.1">
    <property type="nucleotide sequence ID" value="NZ_JANCLV010000001.1"/>
</dbReference>
<evidence type="ECO:0000313" key="3">
    <source>
        <dbReference type="Proteomes" id="UP001524318"/>
    </source>
</evidence>
<dbReference type="SUPFAM" id="SSF160113">
    <property type="entry name" value="YegP-like"/>
    <property type="match status" value="1"/>
</dbReference>
<dbReference type="InterPro" id="IPR010879">
    <property type="entry name" value="DUF1508"/>
</dbReference>
<name>A0ABT1LKW2_9MICC</name>
<dbReference type="InterPro" id="IPR036913">
    <property type="entry name" value="YegP-like_sf"/>
</dbReference>
<dbReference type="Proteomes" id="UP001524318">
    <property type="component" value="Unassembled WGS sequence"/>
</dbReference>
<reference evidence="2 3" key="1">
    <citation type="submission" date="2022-06" db="EMBL/GenBank/DDBJ databases">
        <title>Pseudarthrobacter sp. strain RMG13 Genome sequencing and assembly.</title>
        <authorList>
            <person name="Kim I."/>
        </authorList>
    </citation>
    <scope>NUCLEOTIDE SEQUENCE [LARGE SCALE GENOMIC DNA]</scope>
    <source>
        <strain evidence="2 3">RMG13</strain>
    </source>
</reference>
<accession>A0ABT1LKW2</accession>
<dbReference type="EMBL" id="JANCLV010000001">
    <property type="protein sequence ID" value="MCP8998499.1"/>
    <property type="molecule type" value="Genomic_DNA"/>
</dbReference>
<keyword evidence="3" id="KW-1185">Reference proteome</keyword>
<sequence length="95" mass="10200">MKGGGRDVGLRDKHGLDLALGLSHAHGDRRLGFAMKDKIELYTDNAGFFRFRIMSGNGEVIVTSEAYFGKDEALENLESVKNSAASAPVVDLTGS</sequence>